<dbReference type="SUPFAM" id="SSF53448">
    <property type="entry name" value="Nucleotide-diphospho-sugar transferases"/>
    <property type="match status" value="1"/>
</dbReference>
<evidence type="ECO:0000256" key="7">
    <source>
        <dbReference type="ARBA" id="ARBA00037904"/>
    </source>
</evidence>
<comment type="similarity">
    <text evidence="8">Belongs to the glycosyltransferase 2 family. CrtQ subfamily.</text>
</comment>
<dbReference type="PANTHER" id="PTHR43646">
    <property type="entry name" value="GLYCOSYLTRANSFERASE"/>
    <property type="match status" value="1"/>
</dbReference>
<organism evidence="12 13">
    <name type="scientific">Acidithrix ferrooxidans</name>
    <dbReference type="NCBI Taxonomy" id="1280514"/>
    <lineage>
        <taxon>Bacteria</taxon>
        <taxon>Bacillati</taxon>
        <taxon>Actinomycetota</taxon>
        <taxon>Acidimicrobiia</taxon>
        <taxon>Acidimicrobiales</taxon>
        <taxon>Acidimicrobiaceae</taxon>
        <taxon>Acidithrix</taxon>
    </lineage>
</organism>
<comment type="caution">
    <text evidence="12">The sequence shown here is derived from an EMBL/GenBank/DDBJ whole genome shotgun (WGS) entry which is preliminary data.</text>
</comment>
<feature type="transmembrane region" description="Helical" evidence="10">
    <location>
        <begin position="176"/>
        <end position="194"/>
    </location>
</feature>
<feature type="transmembrane region" description="Helical" evidence="10">
    <location>
        <begin position="310"/>
        <end position="328"/>
    </location>
</feature>
<keyword evidence="10" id="KW-1133">Transmembrane helix</keyword>
<evidence type="ECO:0000256" key="10">
    <source>
        <dbReference type="SAM" id="Phobius"/>
    </source>
</evidence>
<evidence type="ECO:0000256" key="1">
    <source>
        <dbReference type="ARBA" id="ARBA00004236"/>
    </source>
</evidence>
<dbReference type="AlphaFoldDB" id="A0A0D8HK19"/>
<keyword evidence="2" id="KW-1003">Cell membrane</keyword>
<feature type="transmembrane region" description="Helical" evidence="10">
    <location>
        <begin position="280"/>
        <end position="298"/>
    </location>
</feature>
<evidence type="ECO:0000256" key="8">
    <source>
        <dbReference type="ARBA" id="ARBA00038120"/>
    </source>
</evidence>
<evidence type="ECO:0000256" key="5">
    <source>
        <dbReference type="ARBA" id="ARBA00023136"/>
    </source>
</evidence>
<dbReference type="PATRIC" id="fig|1280514.3.peg.928"/>
<dbReference type="InterPro" id="IPR029044">
    <property type="entry name" value="Nucleotide-diphossugar_trans"/>
</dbReference>
<dbReference type="EMBL" id="JXYS01000018">
    <property type="protein sequence ID" value="KJF18305.1"/>
    <property type="molecule type" value="Genomic_DNA"/>
</dbReference>
<proteinExistence type="inferred from homology"/>
<evidence type="ECO:0000256" key="4">
    <source>
        <dbReference type="ARBA" id="ARBA00022679"/>
    </source>
</evidence>
<dbReference type="GO" id="GO:0016757">
    <property type="term" value="F:glycosyltransferase activity"/>
    <property type="evidence" value="ECO:0007669"/>
    <property type="project" value="UniProtKB-KW"/>
</dbReference>
<evidence type="ECO:0000256" key="6">
    <source>
        <dbReference type="ARBA" id="ARBA00037281"/>
    </source>
</evidence>
<name>A0A0D8HK19_9ACTN</name>
<dbReference type="Pfam" id="PF00535">
    <property type="entry name" value="Glycos_transf_2"/>
    <property type="match status" value="1"/>
</dbReference>
<reference evidence="12 13" key="1">
    <citation type="submission" date="2015-01" db="EMBL/GenBank/DDBJ databases">
        <title>Draft genome of the acidophilic iron oxidizer Acidithrix ferrooxidans strain Py-F3.</title>
        <authorList>
            <person name="Poehlein A."/>
            <person name="Eisen S."/>
            <person name="Schloemann M."/>
            <person name="Johnson B.D."/>
            <person name="Daniel R."/>
            <person name="Muehling M."/>
        </authorList>
    </citation>
    <scope>NUCLEOTIDE SEQUENCE [LARGE SCALE GENOMIC DNA]</scope>
    <source>
        <strain evidence="12 13">Py-F3</strain>
    </source>
</reference>
<keyword evidence="13" id="KW-1185">Reference proteome</keyword>
<comment type="function">
    <text evidence="6">Catalyzes the glycosylation of 4,4'-diaponeurosporenoate, i.e. the esterification of glucose at the C1'' position with the carboxyl group of 4,4'-diaponeurosporenic acid, to form glycosyl-4,4'-diaponeurosporenoate. This is a step in the biosynthesis of staphyloxanthin, an orange pigment present in most staphylococci strains.</text>
</comment>
<dbReference type="InterPro" id="IPR001173">
    <property type="entry name" value="Glyco_trans_2-like"/>
</dbReference>
<keyword evidence="4 12" id="KW-0808">Transferase</keyword>
<comment type="pathway">
    <text evidence="7">Carotenoid biosynthesis; staphyloxanthin biosynthesis; staphyloxanthin from farnesyl diphosphate: step 4/5.</text>
</comment>
<protein>
    <recommendedName>
        <fullName evidence="9">4,4'-diaponeurosporenoate glycosyltransferase</fullName>
    </recommendedName>
</protein>
<dbReference type="Gene3D" id="3.90.550.10">
    <property type="entry name" value="Spore Coat Polysaccharide Biosynthesis Protein SpsA, Chain A"/>
    <property type="match status" value="1"/>
</dbReference>
<gene>
    <name evidence="12" type="primary">crtQ</name>
    <name evidence="12" type="ORF">AXFE_06930</name>
</gene>
<dbReference type="Proteomes" id="UP000032360">
    <property type="component" value="Unassembled WGS sequence"/>
</dbReference>
<dbReference type="PANTHER" id="PTHR43646:SF2">
    <property type="entry name" value="GLYCOSYLTRANSFERASE 2-LIKE DOMAIN-CONTAINING PROTEIN"/>
    <property type="match status" value="1"/>
</dbReference>
<keyword evidence="10" id="KW-0812">Transmembrane</keyword>
<dbReference type="GO" id="GO:0005886">
    <property type="term" value="C:plasma membrane"/>
    <property type="evidence" value="ECO:0007669"/>
    <property type="project" value="UniProtKB-SubCell"/>
</dbReference>
<accession>A0A0D8HK19</accession>
<evidence type="ECO:0000256" key="9">
    <source>
        <dbReference type="ARBA" id="ARBA00040345"/>
    </source>
</evidence>
<dbReference type="STRING" id="1280514.AXFE_06930"/>
<evidence type="ECO:0000256" key="3">
    <source>
        <dbReference type="ARBA" id="ARBA00022676"/>
    </source>
</evidence>
<feature type="domain" description="Glycosyltransferase 2-like" evidence="11">
    <location>
        <begin position="49"/>
        <end position="164"/>
    </location>
</feature>
<sequence length="376" mass="40871">MVAFHLSLIYPLGLLALFFLGGRSLFAGKGQSDDLDSGSLFALGELGISIIIPARNEEKSIGDCLDAIRSADLARHFSSFEVLVVDDDSSDGTATIASAKGAKVISSTELPPSWIGKNFACHLGSEATSNPIMVFLDADVRIQSGVLRLISDVVEAKVDLYSVQPFHFCFTLGESFALFFNLVALLSSGAISFFKSKRPKAIFGPVLITTRESYSKSGGHAEVHDQIVEDVALAQLYQEAGLAIGVTSSRKVAWFRMYPDGFSSMVAGFTKNFAKGARSVAGLSFLATFVVITMWLYPIPQLFFSSGRQGFFIAIGGYLFGAVTVWIASREIGRYSSVLFFLYPIALFVFLWVLVRSGFKVIFGGEVSWKGRSLQR</sequence>
<keyword evidence="3 12" id="KW-0328">Glycosyltransferase</keyword>
<evidence type="ECO:0000259" key="11">
    <source>
        <dbReference type="Pfam" id="PF00535"/>
    </source>
</evidence>
<comment type="subcellular location">
    <subcellularLocation>
        <location evidence="1">Cell membrane</location>
    </subcellularLocation>
</comment>
<feature type="transmembrane region" description="Helical" evidence="10">
    <location>
        <begin position="335"/>
        <end position="355"/>
    </location>
</feature>
<evidence type="ECO:0000313" key="12">
    <source>
        <dbReference type="EMBL" id="KJF18305.1"/>
    </source>
</evidence>
<evidence type="ECO:0000256" key="2">
    <source>
        <dbReference type="ARBA" id="ARBA00022475"/>
    </source>
</evidence>
<keyword evidence="5 10" id="KW-0472">Membrane</keyword>
<evidence type="ECO:0000313" key="13">
    <source>
        <dbReference type="Proteomes" id="UP000032360"/>
    </source>
</evidence>